<evidence type="ECO:0000256" key="1">
    <source>
        <dbReference type="SAM" id="MobiDB-lite"/>
    </source>
</evidence>
<protein>
    <submittedName>
        <fullName evidence="2">Uncharacterized protein</fullName>
    </submittedName>
</protein>
<dbReference type="EMBL" id="JBAHYK010004316">
    <property type="protein sequence ID" value="KAL0562880.1"/>
    <property type="molecule type" value="Genomic_DNA"/>
</dbReference>
<evidence type="ECO:0000313" key="2">
    <source>
        <dbReference type="EMBL" id="KAL0562880.1"/>
    </source>
</evidence>
<organism evidence="2 3">
    <name type="scientific">Marasmius crinis-equi</name>
    <dbReference type="NCBI Taxonomy" id="585013"/>
    <lineage>
        <taxon>Eukaryota</taxon>
        <taxon>Fungi</taxon>
        <taxon>Dikarya</taxon>
        <taxon>Basidiomycota</taxon>
        <taxon>Agaricomycotina</taxon>
        <taxon>Agaricomycetes</taxon>
        <taxon>Agaricomycetidae</taxon>
        <taxon>Agaricales</taxon>
        <taxon>Marasmiineae</taxon>
        <taxon>Marasmiaceae</taxon>
        <taxon>Marasmius</taxon>
    </lineage>
</organism>
<sequence>MSSASPSKKQQPEFRDQCSNLILLAKGTLMSDILSTPTFHLLSDFCARNHFDLRERMSDALNDVREGWERGNGPASEPPRTVIEVIHLARDRLMGDFGLEEEDDEDDSEEEGLKKDQGDVANRPLSRASQPARRTDAEVDMGAGPSGATRSRAKTSPPKVPRIAAIVSTPRRFDRSRAIAQEGGEEEVDQLVEVSEGSEDAVVPEEFDFRPFLQSPSIPKGWFPWQDKRNVVHYGWGDKDVAPHELVEEMYDSCRVLLKQNVQDSWELVDLDRFFK</sequence>
<accession>A0ABR3EJ57</accession>
<dbReference type="Proteomes" id="UP001465976">
    <property type="component" value="Unassembled WGS sequence"/>
</dbReference>
<comment type="caution">
    <text evidence="2">The sequence shown here is derived from an EMBL/GenBank/DDBJ whole genome shotgun (WGS) entry which is preliminary data.</text>
</comment>
<proteinExistence type="predicted"/>
<evidence type="ECO:0000313" key="3">
    <source>
        <dbReference type="Proteomes" id="UP001465976"/>
    </source>
</evidence>
<name>A0ABR3EJ57_9AGAR</name>
<feature type="compositionally biased region" description="Acidic residues" evidence="1">
    <location>
        <begin position="99"/>
        <end position="110"/>
    </location>
</feature>
<feature type="non-terminal residue" evidence="2">
    <location>
        <position position="276"/>
    </location>
</feature>
<reference evidence="2 3" key="1">
    <citation type="submission" date="2024-02" db="EMBL/GenBank/DDBJ databases">
        <title>A draft genome for the cacao thread blight pathogen Marasmius crinis-equi.</title>
        <authorList>
            <person name="Cohen S.P."/>
            <person name="Baruah I.K."/>
            <person name="Amoako-Attah I."/>
            <person name="Bukari Y."/>
            <person name="Meinhardt L.W."/>
            <person name="Bailey B.A."/>
        </authorList>
    </citation>
    <scope>NUCLEOTIDE SEQUENCE [LARGE SCALE GENOMIC DNA]</scope>
    <source>
        <strain evidence="2 3">GH-76</strain>
    </source>
</reference>
<feature type="region of interest" description="Disordered" evidence="1">
    <location>
        <begin position="99"/>
        <end position="159"/>
    </location>
</feature>
<keyword evidence="3" id="KW-1185">Reference proteome</keyword>
<gene>
    <name evidence="2" type="ORF">V5O48_019198</name>
</gene>